<evidence type="ECO:0000313" key="2">
    <source>
        <dbReference type="Proteomes" id="UP000748756"/>
    </source>
</evidence>
<dbReference type="OrthoDB" id="2434117at2759"/>
<sequence>MDKNAIQNVGKTLGEYCPEIIDLSLRTECGNNGNVLARIMEQIPEPQLSNSLLPNDAVAAEWACTRIRYLEIAVMFTSDGKDLGCLADQIKATWTEQDHNHWDMLNKFYTQIGALVKLEVLKIKSTGALPQGVDGVPAEVPFRDTCLPGLLALEDKKSDQIGFLSRWSGLTKLRELKGSFNWANKEARARMDEGEVEWFVTHLPALSHASFVDVSYSMNPLDRIPVIL</sequence>
<dbReference type="AlphaFoldDB" id="A0A9P5RZZ3"/>
<name>A0A9P5RZZ3_9FUNG</name>
<organism evidence="1 2">
    <name type="scientific">Linnemannia schmuckeri</name>
    <dbReference type="NCBI Taxonomy" id="64567"/>
    <lineage>
        <taxon>Eukaryota</taxon>
        <taxon>Fungi</taxon>
        <taxon>Fungi incertae sedis</taxon>
        <taxon>Mucoromycota</taxon>
        <taxon>Mortierellomycotina</taxon>
        <taxon>Mortierellomycetes</taxon>
        <taxon>Mortierellales</taxon>
        <taxon>Mortierellaceae</taxon>
        <taxon>Linnemannia</taxon>
    </lineage>
</organism>
<keyword evidence="2" id="KW-1185">Reference proteome</keyword>
<comment type="caution">
    <text evidence="1">The sequence shown here is derived from an EMBL/GenBank/DDBJ whole genome shotgun (WGS) entry which is preliminary data.</text>
</comment>
<evidence type="ECO:0000313" key="1">
    <source>
        <dbReference type="EMBL" id="KAF9150313.1"/>
    </source>
</evidence>
<proteinExistence type="predicted"/>
<accession>A0A9P5RZZ3</accession>
<reference evidence="1" key="1">
    <citation type="journal article" date="2020" name="Fungal Divers.">
        <title>Resolving the Mortierellaceae phylogeny through synthesis of multi-gene phylogenetics and phylogenomics.</title>
        <authorList>
            <person name="Vandepol N."/>
            <person name="Liber J."/>
            <person name="Desiro A."/>
            <person name="Na H."/>
            <person name="Kennedy M."/>
            <person name="Barry K."/>
            <person name="Grigoriev I.V."/>
            <person name="Miller A.N."/>
            <person name="O'Donnell K."/>
            <person name="Stajich J.E."/>
            <person name="Bonito G."/>
        </authorList>
    </citation>
    <scope>NUCLEOTIDE SEQUENCE</scope>
    <source>
        <strain evidence="1">NRRL 6426</strain>
    </source>
</reference>
<dbReference type="Proteomes" id="UP000748756">
    <property type="component" value="Unassembled WGS sequence"/>
</dbReference>
<dbReference type="EMBL" id="JAAAUQ010000430">
    <property type="protein sequence ID" value="KAF9150313.1"/>
    <property type="molecule type" value="Genomic_DNA"/>
</dbReference>
<gene>
    <name evidence="1" type="ORF">BG015_007884</name>
</gene>
<protein>
    <submittedName>
        <fullName evidence="1">Uncharacterized protein</fullName>
    </submittedName>
</protein>